<feature type="transmembrane region" description="Helical" evidence="1">
    <location>
        <begin position="100"/>
        <end position="121"/>
    </location>
</feature>
<reference evidence="2 3" key="1">
    <citation type="journal article" date="2018" name="J. Microbiol.">
        <title>Bacillus spongiae sp. nov., isolated from sponge of Jeju Island.</title>
        <authorList>
            <person name="Lee G.E."/>
            <person name="Im W.T."/>
            <person name="Park J.S."/>
        </authorList>
    </citation>
    <scope>NUCLEOTIDE SEQUENCE [LARGE SCALE GENOMIC DNA]</scope>
    <source>
        <strain evidence="2 3">135PIL107-10</strain>
    </source>
</reference>
<proteinExistence type="predicted"/>
<feature type="transmembrane region" description="Helical" evidence="1">
    <location>
        <begin position="21"/>
        <end position="48"/>
    </location>
</feature>
<feature type="transmembrane region" description="Helical" evidence="1">
    <location>
        <begin position="68"/>
        <end position="93"/>
    </location>
</feature>
<protein>
    <submittedName>
        <fullName evidence="2">YqhR family membrane protein</fullName>
    </submittedName>
</protein>
<sequence>MAEKKETDKLEQNQKEKPIPFLLNVVLTGFIGGVLWSGIAYFTYIFHFTTISPNIFFEPWAAGEWKDSWIGILLSIIGYGIVSIGAALIYYGLFRKLRSMWVGAAYGIGLFLIVILLLNPLFKSMKSLTELDINTLITCVCIYLLYGVFIGFSISYEEEERMNQEQQQGKDVSQN</sequence>
<evidence type="ECO:0000313" key="2">
    <source>
        <dbReference type="EMBL" id="MEI5908110.1"/>
    </source>
</evidence>
<dbReference type="EMBL" id="JBBAXC010000011">
    <property type="protein sequence ID" value="MEI5908110.1"/>
    <property type="molecule type" value="Genomic_DNA"/>
</dbReference>
<dbReference type="Pfam" id="PF11085">
    <property type="entry name" value="YqhR"/>
    <property type="match status" value="1"/>
</dbReference>
<dbReference type="Proteomes" id="UP001312865">
    <property type="component" value="Unassembled WGS sequence"/>
</dbReference>
<dbReference type="InterPro" id="IPR024563">
    <property type="entry name" value="YqhR"/>
</dbReference>
<organism evidence="2 3">
    <name type="scientific">Bacillus spongiae</name>
    <dbReference type="NCBI Taxonomy" id="2683610"/>
    <lineage>
        <taxon>Bacteria</taxon>
        <taxon>Bacillati</taxon>
        <taxon>Bacillota</taxon>
        <taxon>Bacilli</taxon>
        <taxon>Bacillales</taxon>
        <taxon>Bacillaceae</taxon>
        <taxon>Bacillus</taxon>
    </lineage>
</organism>
<feature type="transmembrane region" description="Helical" evidence="1">
    <location>
        <begin position="133"/>
        <end position="154"/>
    </location>
</feature>
<accession>A0ABU8HFG2</accession>
<keyword evidence="1" id="KW-1133">Transmembrane helix</keyword>
<dbReference type="RefSeq" id="WP_336587555.1">
    <property type="nucleotide sequence ID" value="NZ_JBBAXC010000011.1"/>
</dbReference>
<keyword evidence="1" id="KW-0472">Membrane</keyword>
<evidence type="ECO:0000313" key="3">
    <source>
        <dbReference type="Proteomes" id="UP001312865"/>
    </source>
</evidence>
<keyword evidence="3" id="KW-1185">Reference proteome</keyword>
<comment type="caution">
    <text evidence="2">The sequence shown here is derived from an EMBL/GenBank/DDBJ whole genome shotgun (WGS) entry which is preliminary data.</text>
</comment>
<evidence type="ECO:0000256" key="1">
    <source>
        <dbReference type="SAM" id="Phobius"/>
    </source>
</evidence>
<gene>
    <name evidence="2" type="ORF">WAK64_13710</name>
</gene>
<name>A0ABU8HFG2_9BACI</name>
<keyword evidence="1" id="KW-0812">Transmembrane</keyword>